<dbReference type="Pfam" id="PF13565">
    <property type="entry name" value="HTH_32"/>
    <property type="match status" value="1"/>
</dbReference>
<dbReference type="AlphaFoldDB" id="A0A3B1BCH5"/>
<protein>
    <recommendedName>
        <fullName evidence="2">Mobile element protein</fullName>
    </recommendedName>
</protein>
<dbReference type="InterPro" id="IPR009057">
    <property type="entry name" value="Homeodomain-like_sf"/>
</dbReference>
<dbReference type="SUPFAM" id="SSF46689">
    <property type="entry name" value="Homeodomain-like"/>
    <property type="match status" value="1"/>
</dbReference>
<dbReference type="EMBL" id="UOFW01000233">
    <property type="protein sequence ID" value="VAX08080.1"/>
    <property type="molecule type" value="Genomic_DNA"/>
</dbReference>
<proteinExistence type="predicted"/>
<sequence>MIKKYIVRLCDDERQLCTEIVKKFKGTSQKVRRAQILLKADADGPSWTDAKIADAFGCRIQTIENLRKRLVTDGFEIALNGKKRSTPPTEPILDGRGEATLIAMRLGEPPAGYGRWTLHLLSEELVALEVVDSISHETVRKTLKKMA</sequence>
<organism evidence="1">
    <name type="scientific">hydrothermal vent metagenome</name>
    <dbReference type="NCBI Taxonomy" id="652676"/>
    <lineage>
        <taxon>unclassified sequences</taxon>
        <taxon>metagenomes</taxon>
        <taxon>ecological metagenomes</taxon>
    </lineage>
</organism>
<reference evidence="1" key="1">
    <citation type="submission" date="2018-06" db="EMBL/GenBank/DDBJ databases">
        <authorList>
            <person name="Zhirakovskaya E."/>
        </authorList>
    </citation>
    <scope>NUCLEOTIDE SEQUENCE</scope>
</reference>
<accession>A0A3B1BCH5</accession>
<evidence type="ECO:0008006" key="2">
    <source>
        <dbReference type="Google" id="ProtNLM"/>
    </source>
</evidence>
<gene>
    <name evidence="1" type="ORF">MNBD_ALPHA03-1043</name>
</gene>
<evidence type="ECO:0000313" key="1">
    <source>
        <dbReference type="EMBL" id="VAX08080.1"/>
    </source>
</evidence>
<name>A0A3B1BCH5_9ZZZZ</name>